<organism evidence="2 3">
    <name type="scientific">Colletotrichum chrysophilum</name>
    <dbReference type="NCBI Taxonomy" id="1836956"/>
    <lineage>
        <taxon>Eukaryota</taxon>
        <taxon>Fungi</taxon>
        <taxon>Dikarya</taxon>
        <taxon>Ascomycota</taxon>
        <taxon>Pezizomycotina</taxon>
        <taxon>Sordariomycetes</taxon>
        <taxon>Hypocreomycetidae</taxon>
        <taxon>Glomerellales</taxon>
        <taxon>Glomerellaceae</taxon>
        <taxon>Colletotrichum</taxon>
        <taxon>Colletotrichum gloeosporioides species complex</taxon>
    </lineage>
</organism>
<feature type="compositionally biased region" description="Polar residues" evidence="1">
    <location>
        <begin position="64"/>
        <end position="94"/>
    </location>
</feature>
<comment type="caution">
    <text evidence="2">The sequence shown here is derived from an EMBL/GenBank/DDBJ whole genome shotgun (WGS) entry which is preliminary data.</text>
</comment>
<dbReference type="AlphaFoldDB" id="A0AAD9ASG1"/>
<reference evidence="2" key="1">
    <citation type="submission" date="2023-01" db="EMBL/GenBank/DDBJ databases">
        <title>Colletotrichum chrysophilum M932 genome sequence.</title>
        <authorList>
            <person name="Baroncelli R."/>
        </authorList>
    </citation>
    <scope>NUCLEOTIDE SEQUENCE</scope>
    <source>
        <strain evidence="2">M932</strain>
    </source>
</reference>
<proteinExistence type="predicted"/>
<dbReference type="EMBL" id="JAQOWY010000071">
    <property type="protein sequence ID" value="KAK1852620.1"/>
    <property type="molecule type" value="Genomic_DNA"/>
</dbReference>
<name>A0AAD9ASG1_9PEZI</name>
<feature type="compositionally biased region" description="Polar residues" evidence="1">
    <location>
        <begin position="23"/>
        <end position="32"/>
    </location>
</feature>
<gene>
    <name evidence="2" type="ORF">CCHR01_04774</name>
</gene>
<dbReference type="Proteomes" id="UP001243330">
    <property type="component" value="Unassembled WGS sequence"/>
</dbReference>
<evidence type="ECO:0000313" key="2">
    <source>
        <dbReference type="EMBL" id="KAK1852620.1"/>
    </source>
</evidence>
<sequence length="467" mass="52184">MAEGIGRLQLDTLDEKSSENQEQEPCNENTASDIVVITGDDHIMPDATDSTAVFQNRSGRHQPRTTQVSSRGHAASTSDQRQPLRSNTEPSGITYQAEKRPPKRRNTEPNGDDPDHTRKKNKTSSNDAPSRFACPYFKHDRVKHLDCLHFQLSRVKDVKQHIFRKHQFHCPRCFEIFPDNMKCEKHIISGRECQLGEHSEEIAIRDSISEDQKKELSSRANSGRDETKQWFAVWDVLFKKEERPDSPLLGSEVAEMIEVVRELWAKNGADILSRRNANSAIDFGIGAMTAPLPPSCTTISNNMPPANIDATSVTHASQTMDSLLTELAHVSAPSQSTSANPNCLHNDESSCLGHNSRTDAVITVDTIQEDDADIFAEPPWNLFPQDPMVTDVEGTRPIMTPSADIWPIQTQGFEDHDLAHTYFEPTEQIAIDPTLTIGDLPPIFSEDYHLVTQVDLSFADATQYGNS</sequence>
<evidence type="ECO:0008006" key="4">
    <source>
        <dbReference type="Google" id="ProtNLM"/>
    </source>
</evidence>
<evidence type="ECO:0000256" key="1">
    <source>
        <dbReference type="SAM" id="MobiDB-lite"/>
    </source>
</evidence>
<keyword evidence="3" id="KW-1185">Reference proteome</keyword>
<dbReference type="PANTHER" id="PTHR38166:SF1">
    <property type="entry name" value="C2H2-TYPE DOMAIN-CONTAINING PROTEIN"/>
    <property type="match status" value="1"/>
</dbReference>
<accession>A0AAD9ASG1</accession>
<dbReference type="PANTHER" id="PTHR38166">
    <property type="entry name" value="C2H2-TYPE DOMAIN-CONTAINING PROTEIN-RELATED"/>
    <property type="match status" value="1"/>
</dbReference>
<protein>
    <recommendedName>
        <fullName evidence="4">C2H2-type domain-containing protein</fullName>
    </recommendedName>
</protein>
<feature type="region of interest" description="Disordered" evidence="1">
    <location>
        <begin position="1"/>
        <end position="130"/>
    </location>
</feature>
<feature type="compositionally biased region" description="Polar residues" evidence="1">
    <location>
        <begin position="48"/>
        <end position="57"/>
    </location>
</feature>
<evidence type="ECO:0000313" key="3">
    <source>
        <dbReference type="Proteomes" id="UP001243330"/>
    </source>
</evidence>